<feature type="compositionally biased region" description="Polar residues" evidence="7">
    <location>
        <begin position="579"/>
        <end position="602"/>
    </location>
</feature>
<name>A0A7R8WEH7_9CRUS</name>
<dbReference type="InterPro" id="IPR022194">
    <property type="entry name" value="DUF3719"/>
</dbReference>
<protein>
    <recommendedName>
        <fullName evidence="6">Eukaryotic translation initiation factor 6</fullName>
        <shortName evidence="6">eIF-6</shortName>
    </recommendedName>
</protein>
<feature type="domain" description="DUF3719" evidence="8">
    <location>
        <begin position="286"/>
        <end position="325"/>
    </location>
</feature>
<gene>
    <name evidence="6" type="primary">EIF6</name>
    <name evidence="9" type="ORF">CTOB1V02_LOCUS5219</name>
</gene>
<dbReference type="GO" id="GO:0005730">
    <property type="term" value="C:nucleolus"/>
    <property type="evidence" value="ECO:0007669"/>
    <property type="project" value="UniProtKB-SubCell"/>
</dbReference>
<comment type="subunit">
    <text evidence="5">Monomer. Associates with the 60S ribosomal subunit. Interacts with RACK1. Interacts with DICER1, AGO2, TARBP2, MOV10 and RPL7A; they form a large RNA-induced silencing complex (RISC).</text>
</comment>
<comment type="subcellular location">
    <subcellularLocation>
        <location evidence="6">Cytoplasm</location>
    </subcellularLocation>
    <subcellularLocation>
        <location evidence="6">Nucleus</location>
        <location evidence="6">Nucleolus</location>
    </subcellularLocation>
    <text evidence="6">Shuttles between cytoplasm and nucleus/nucleolus.</text>
</comment>
<feature type="compositionally biased region" description="Basic and acidic residues" evidence="7">
    <location>
        <begin position="612"/>
        <end position="630"/>
    </location>
</feature>
<dbReference type="OrthoDB" id="4155914at2759"/>
<dbReference type="FunFam" id="3.75.10.10:FF:000001">
    <property type="entry name" value="Eukaryotic translation initiation factor 6"/>
    <property type="match status" value="1"/>
</dbReference>
<reference evidence="9" key="1">
    <citation type="submission" date="2020-11" db="EMBL/GenBank/DDBJ databases">
        <authorList>
            <person name="Tran Van P."/>
        </authorList>
    </citation>
    <scope>NUCLEOTIDE SEQUENCE</scope>
</reference>
<evidence type="ECO:0000256" key="4">
    <source>
        <dbReference type="ARBA" id="ARBA00023242"/>
    </source>
</evidence>
<dbReference type="Pfam" id="PF12516">
    <property type="entry name" value="DUF3719"/>
    <property type="match status" value="1"/>
</dbReference>
<dbReference type="GO" id="GO:0043023">
    <property type="term" value="F:ribosomal large subunit binding"/>
    <property type="evidence" value="ECO:0007669"/>
    <property type="project" value="UniProtKB-UniRule"/>
</dbReference>
<evidence type="ECO:0000256" key="2">
    <source>
        <dbReference type="ARBA" id="ARBA00022540"/>
    </source>
</evidence>
<evidence type="ECO:0000259" key="8">
    <source>
        <dbReference type="Pfam" id="PF12516"/>
    </source>
</evidence>
<keyword evidence="4 6" id="KW-0539">Nucleus</keyword>
<dbReference type="SUPFAM" id="SSF55909">
    <property type="entry name" value="Pentein"/>
    <property type="match status" value="1"/>
</dbReference>
<dbReference type="EMBL" id="OB661099">
    <property type="protein sequence ID" value="CAD7227311.1"/>
    <property type="molecule type" value="Genomic_DNA"/>
</dbReference>
<feature type="compositionally biased region" description="Basic residues" evidence="7">
    <location>
        <begin position="467"/>
        <end position="482"/>
    </location>
</feature>
<dbReference type="GO" id="GO:0003743">
    <property type="term" value="F:translation initiation factor activity"/>
    <property type="evidence" value="ECO:0007669"/>
    <property type="project" value="UniProtKB-UniRule"/>
</dbReference>
<dbReference type="NCBIfam" id="TIGR00323">
    <property type="entry name" value="eIF-6"/>
    <property type="match status" value="1"/>
</dbReference>
<dbReference type="AlphaFoldDB" id="A0A7R8WEH7"/>
<evidence type="ECO:0000256" key="7">
    <source>
        <dbReference type="SAM" id="MobiDB-lite"/>
    </source>
</evidence>
<accession>A0A7R8WEH7</accession>
<evidence type="ECO:0000256" key="5">
    <source>
        <dbReference type="ARBA" id="ARBA00062592"/>
    </source>
</evidence>
<dbReference type="Pfam" id="PF01912">
    <property type="entry name" value="eIF-6"/>
    <property type="match status" value="1"/>
</dbReference>
<feature type="region of interest" description="Disordered" evidence="7">
    <location>
        <begin position="572"/>
        <end position="673"/>
    </location>
</feature>
<evidence type="ECO:0000256" key="6">
    <source>
        <dbReference type="HAMAP-Rule" id="MF_03132"/>
    </source>
</evidence>
<sequence length="673" mass="74173">MALRCQFENNNEVGVFASLTNAYCLVGIGGSEAFYSVFEAELMDVIPVIHCSIAGCRIIGRLSVGNRHGLLVPSSITDQELQHIRNSLPDSVHVQKVEERLSALGNVVSANDHVALVHPDLDKETEEILADALKVEVFRQTVAEQALVGSYSKLSNQGGLLHPKTTAQDQDELSSLLQIPLLAGTVNRGSEVVGAGMVVNDWRRRNWTVVCNEATIMPRARPLVKVPLGTHPPPDDPIVTPPSRISSATSRRSNGTLSSMSWADDEVENETTDQVNQLWAEIDDFLYDGRPLRKGYPKTLELELREWGQRFPHLRLVGHHAVLHPPRTAHQSEAAMKLSSDQSGGSWETVDQSGNSEKEEVFAQDGDPPRTREEDPYVNAGWRNIPRERLASRVLEKVTEQIWTSINPPLRDILKMYISRLTSSSAEEIIPDKSQGHRLRERHVSFDDEVPDDDGDVLIGKPAKPPARQRARRKAPTYRPRKGPVIAMRHNRASRLRMVGYKPEGSSKNSRSIPEEDESVLSSPMTGSGIRSYASSARSVSIPSRNLSAEGYQSVSSRQASPSWSRHVLVPGSSFPPVNKQQTADLSPYASSRKTRSAQQATDGPLGSKKRAKDERRGGARRPKTTDGEKNLALPHLVENGHPVSITPRKQKKNKKKNSSPQGILVNVAAASS</sequence>
<feature type="compositionally biased region" description="Basic and acidic residues" evidence="7">
    <location>
        <begin position="356"/>
        <end position="375"/>
    </location>
</feature>
<feature type="compositionally biased region" description="Basic residues" evidence="7">
    <location>
        <begin position="649"/>
        <end position="658"/>
    </location>
</feature>
<feature type="compositionally biased region" description="Polar residues" evidence="7">
    <location>
        <begin position="243"/>
        <end position="258"/>
    </location>
</feature>
<feature type="region of interest" description="Disordered" evidence="7">
    <location>
        <begin position="327"/>
        <end position="377"/>
    </location>
</feature>
<dbReference type="SMART" id="SM00654">
    <property type="entry name" value="eIF6"/>
    <property type="match status" value="1"/>
</dbReference>
<dbReference type="PANTHER" id="PTHR10784">
    <property type="entry name" value="TRANSLATION INITIATION FACTOR 6"/>
    <property type="match status" value="1"/>
</dbReference>
<evidence type="ECO:0000256" key="1">
    <source>
        <dbReference type="ARBA" id="ARBA00022490"/>
    </source>
</evidence>
<evidence type="ECO:0000313" key="9">
    <source>
        <dbReference type="EMBL" id="CAD7227311.1"/>
    </source>
</evidence>
<dbReference type="InterPro" id="IPR002769">
    <property type="entry name" value="eIF6"/>
</dbReference>
<dbReference type="CDD" id="cd00527">
    <property type="entry name" value="IF6"/>
    <property type="match status" value="1"/>
</dbReference>
<organism evidence="9">
    <name type="scientific">Cyprideis torosa</name>
    <dbReference type="NCBI Taxonomy" id="163714"/>
    <lineage>
        <taxon>Eukaryota</taxon>
        <taxon>Metazoa</taxon>
        <taxon>Ecdysozoa</taxon>
        <taxon>Arthropoda</taxon>
        <taxon>Crustacea</taxon>
        <taxon>Oligostraca</taxon>
        <taxon>Ostracoda</taxon>
        <taxon>Podocopa</taxon>
        <taxon>Podocopida</taxon>
        <taxon>Cytherocopina</taxon>
        <taxon>Cytheroidea</taxon>
        <taxon>Cytherideidae</taxon>
        <taxon>Cyprideis</taxon>
    </lineage>
</organism>
<evidence type="ECO:0000256" key="3">
    <source>
        <dbReference type="ARBA" id="ARBA00022917"/>
    </source>
</evidence>
<feature type="compositionally biased region" description="Acidic residues" evidence="7">
    <location>
        <begin position="447"/>
        <end position="456"/>
    </location>
</feature>
<dbReference type="HAMAP" id="MF_00032">
    <property type="entry name" value="eIF_6"/>
    <property type="match status" value="1"/>
</dbReference>
<feature type="region of interest" description="Disordered" evidence="7">
    <location>
        <begin position="434"/>
        <end position="540"/>
    </location>
</feature>
<feature type="compositionally biased region" description="Pro residues" evidence="7">
    <location>
        <begin position="230"/>
        <end position="240"/>
    </location>
</feature>
<dbReference type="GO" id="GO:0005737">
    <property type="term" value="C:cytoplasm"/>
    <property type="evidence" value="ECO:0007669"/>
    <property type="project" value="UniProtKB-SubCell"/>
</dbReference>
<comment type="function">
    <text evidence="6">Binds to the 60S ribosomal subunit and prevents its association with the 40S ribosomal subunit to form the 80S initiation complex in the cytoplasm. May also be involved in ribosome biogenesis.</text>
</comment>
<keyword evidence="3 6" id="KW-0648">Protein biosynthesis</keyword>
<dbReference type="Gene3D" id="3.75.10.10">
    <property type="entry name" value="L-arginine/glycine Amidinotransferase, Chain A"/>
    <property type="match status" value="1"/>
</dbReference>
<dbReference type="GO" id="GO:0042273">
    <property type="term" value="P:ribosomal large subunit biogenesis"/>
    <property type="evidence" value="ECO:0007669"/>
    <property type="project" value="UniProtKB-UniRule"/>
</dbReference>
<proteinExistence type="inferred from homology"/>
<keyword evidence="1 6" id="KW-0963">Cytoplasm</keyword>
<dbReference type="GO" id="GO:0042256">
    <property type="term" value="P:cytosolic ribosome assembly"/>
    <property type="evidence" value="ECO:0007669"/>
    <property type="project" value="UniProtKB-UniRule"/>
</dbReference>
<feature type="compositionally biased region" description="Polar residues" evidence="7">
    <location>
        <begin position="339"/>
        <end position="355"/>
    </location>
</feature>
<keyword evidence="6" id="KW-0690">Ribosome biogenesis</keyword>
<feature type="region of interest" description="Disordered" evidence="7">
    <location>
        <begin position="230"/>
        <end position="258"/>
    </location>
</feature>
<keyword evidence="2 6" id="KW-0396">Initiation factor</keyword>
<comment type="similarity">
    <text evidence="6">Belongs to the eIF-6 family.</text>
</comment>